<dbReference type="Gene3D" id="3.10.129.10">
    <property type="entry name" value="Hotdog Thioesterase"/>
    <property type="match status" value="1"/>
</dbReference>
<protein>
    <submittedName>
        <fullName evidence="1">Thioesterase family protein</fullName>
    </submittedName>
</protein>
<organism evidence="1 2">
    <name type="scientific">Kineosporia mesophila</name>
    <dbReference type="NCBI Taxonomy" id="566012"/>
    <lineage>
        <taxon>Bacteria</taxon>
        <taxon>Bacillati</taxon>
        <taxon>Actinomycetota</taxon>
        <taxon>Actinomycetes</taxon>
        <taxon>Kineosporiales</taxon>
        <taxon>Kineosporiaceae</taxon>
        <taxon>Kineosporia</taxon>
    </lineage>
</organism>
<dbReference type="PANTHER" id="PTHR12475">
    <property type="match status" value="1"/>
</dbReference>
<evidence type="ECO:0000313" key="1">
    <source>
        <dbReference type="EMBL" id="GAA3641440.1"/>
    </source>
</evidence>
<sequence>MNLYLRLFLLSLVVRLRPKVSMWEGTRTPFRVLPNDLDLFRHVNNSRYLGFCDLGRLDLMTRAGYWAEVKRRGWFPVVAAQTITYRRSLTLWQKFHVHTRMLGFDERNSYIEQTFLRGDEIMARAVIQIRFLKRTGGSVTHAELQDAVGAYPADLELPLWVREWADSVRISKSTPVGDGERPLA</sequence>
<dbReference type="EMBL" id="BAAAZO010000014">
    <property type="protein sequence ID" value="GAA3641440.1"/>
    <property type="molecule type" value="Genomic_DNA"/>
</dbReference>
<proteinExistence type="predicted"/>
<dbReference type="Proteomes" id="UP001501074">
    <property type="component" value="Unassembled WGS sequence"/>
</dbReference>
<dbReference type="InterPro" id="IPR051490">
    <property type="entry name" value="THEM6_lcsJ_thioesterase"/>
</dbReference>
<dbReference type="InterPro" id="IPR029069">
    <property type="entry name" value="HotDog_dom_sf"/>
</dbReference>
<reference evidence="2" key="1">
    <citation type="journal article" date="2019" name="Int. J. Syst. Evol. Microbiol.">
        <title>The Global Catalogue of Microorganisms (GCM) 10K type strain sequencing project: providing services to taxonomists for standard genome sequencing and annotation.</title>
        <authorList>
            <consortium name="The Broad Institute Genomics Platform"/>
            <consortium name="The Broad Institute Genome Sequencing Center for Infectious Disease"/>
            <person name="Wu L."/>
            <person name="Ma J."/>
        </authorList>
    </citation>
    <scope>NUCLEOTIDE SEQUENCE [LARGE SCALE GENOMIC DNA]</scope>
    <source>
        <strain evidence="2">JCM 16902</strain>
    </source>
</reference>
<dbReference type="PANTHER" id="PTHR12475:SF4">
    <property type="entry name" value="PROTEIN THEM6"/>
    <property type="match status" value="1"/>
</dbReference>
<dbReference type="RefSeq" id="WP_231488089.1">
    <property type="nucleotide sequence ID" value="NZ_BAAAZO010000014.1"/>
</dbReference>
<evidence type="ECO:0000313" key="2">
    <source>
        <dbReference type="Proteomes" id="UP001501074"/>
    </source>
</evidence>
<dbReference type="Pfam" id="PF13279">
    <property type="entry name" value="4HBT_2"/>
    <property type="match status" value="1"/>
</dbReference>
<gene>
    <name evidence="1" type="ORF">GCM10022223_70890</name>
</gene>
<name>A0ABP7AWQ8_9ACTN</name>
<dbReference type="SUPFAM" id="SSF54637">
    <property type="entry name" value="Thioesterase/thiol ester dehydrase-isomerase"/>
    <property type="match status" value="1"/>
</dbReference>
<dbReference type="CDD" id="cd00586">
    <property type="entry name" value="4HBT"/>
    <property type="match status" value="1"/>
</dbReference>
<comment type="caution">
    <text evidence="1">The sequence shown here is derived from an EMBL/GenBank/DDBJ whole genome shotgun (WGS) entry which is preliminary data.</text>
</comment>
<keyword evidence="2" id="KW-1185">Reference proteome</keyword>
<accession>A0ABP7AWQ8</accession>